<dbReference type="InterPro" id="IPR011989">
    <property type="entry name" value="ARM-like"/>
</dbReference>
<gene>
    <name evidence="3" type="primary">LOC106820431</name>
</gene>
<accession>A0ABM1F7L4</accession>
<dbReference type="SUPFAM" id="SSF48371">
    <property type="entry name" value="ARM repeat"/>
    <property type="match status" value="1"/>
</dbReference>
<dbReference type="PANTHER" id="PTHR19316:SF18">
    <property type="entry name" value="HSP70-BINDING PROTEIN 1"/>
    <property type="match status" value="1"/>
</dbReference>
<evidence type="ECO:0000256" key="1">
    <source>
        <dbReference type="SAM" id="MobiDB-lite"/>
    </source>
</evidence>
<dbReference type="RefSeq" id="XP_014680435.1">
    <property type="nucleotide sequence ID" value="XM_014824949.1"/>
</dbReference>
<keyword evidence="2" id="KW-1185">Reference proteome</keyword>
<proteinExistence type="predicted"/>
<evidence type="ECO:0000313" key="3">
    <source>
        <dbReference type="RefSeq" id="XP_014680435.1"/>
    </source>
</evidence>
<organism evidence="2 3">
    <name type="scientific">Priapulus caudatus</name>
    <name type="common">Priapulid worm</name>
    <dbReference type="NCBI Taxonomy" id="37621"/>
    <lineage>
        <taxon>Eukaryota</taxon>
        <taxon>Metazoa</taxon>
        <taxon>Ecdysozoa</taxon>
        <taxon>Scalidophora</taxon>
        <taxon>Priapulida</taxon>
        <taxon>Priapulimorpha</taxon>
        <taxon>Priapulimorphida</taxon>
        <taxon>Priapulidae</taxon>
        <taxon>Priapulus</taxon>
    </lineage>
</organism>
<dbReference type="InterPro" id="IPR016024">
    <property type="entry name" value="ARM-type_fold"/>
</dbReference>
<reference evidence="3" key="1">
    <citation type="submission" date="2025-08" db="UniProtKB">
        <authorList>
            <consortium name="RefSeq"/>
        </authorList>
    </citation>
    <scope>IDENTIFICATION</scope>
</reference>
<dbReference type="InterPro" id="IPR050693">
    <property type="entry name" value="Hsp70_NEF-Inhibitors"/>
</dbReference>
<protein>
    <submittedName>
        <fullName evidence="3">Hsp70-binding protein 1-like</fullName>
    </submittedName>
</protein>
<feature type="region of interest" description="Disordered" evidence="1">
    <location>
        <begin position="117"/>
        <end position="138"/>
    </location>
</feature>
<dbReference type="GeneID" id="106820431"/>
<sequence length="138" mass="15160">MVRNNAEAAAEFSRGGGHAVLLRAMQTRVDKLRVKAAFLLASLCADDDAVKDTLCDMGMPEQLAGLLRAEHDPTHEHLTSALLALVTDHARAAAECQREELGLRRLLEARVKELAGREECQVRRGGQRDPPPTKRKLS</sequence>
<dbReference type="PANTHER" id="PTHR19316">
    <property type="entry name" value="PROTEIN FOLDING REGULATOR"/>
    <property type="match status" value="1"/>
</dbReference>
<dbReference type="Gene3D" id="1.25.10.10">
    <property type="entry name" value="Leucine-rich Repeat Variant"/>
    <property type="match status" value="1"/>
</dbReference>
<feature type="non-terminal residue" evidence="3">
    <location>
        <position position="138"/>
    </location>
</feature>
<name>A0ABM1F7L4_PRICU</name>
<evidence type="ECO:0000313" key="2">
    <source>
        <dbReference type="Proteomes" id="UP000695022"/>
    </source>
</evidence>
<dbReference type="Proteomes" id="UP000695022">
    <property type="component" value="Unplaced"/>
</dbReference>